<accession>A0A3B0ZCX4</accession>
<dbReference type="InterPro" id="IPR026032">
    <property type="entry name" value="HcaT-like"/>
</dbReference>
<dbReference type="EMBL" id="UOFQ01000022">
    <property type="protein sequence ID" value="VAW85307.1"/>
    <property type="molecule type" value="Genomic_DNA"/>
</dbReference>
<keyword evidence="5 8" id="KW-0812">Transmembrane</keyword>
<feature type="transmembrane region" description="Helical" evidence="8">
    <location>
        <begin position="333"/>
        <end position="353"/>
    </location>
</feature>
<keyword evidence="3" id="KW-1003">Cell membrane</keyword>
<dbReference type="InterPro" id="IPR020846">
    <property type="entry name" value="MFS_dom"/>
</dbReference>
<dbReference type="Pfam" id="PF12832">
    <property type="entry name" value="MFS_1_like"/>
    <property type="match status" value="1"/>
</dbReference>
<name>A0A3B0ZCX4_9ZZZZ</name>
<gene>
    <name evidence="10" type="ORF">MNBD_GAMMA17-566</name>
</gene>
<dbReference type="PIRSF" id="PIRSF004925">
    <property type="entry name" value="HcaT"/>
    <property type="match status" value="1"/>
</dbReference>
<dbReference type="PANTHER" id="PTHR23522">
    <property type="entry name" value="BLL5896 PROTEIN"/>
    <property type="match status" value="1"/>
</dbReference>
<dbReference type="Gene3D" id="1.20.1250.20">
    <property type="entry name" value="MFS general substrate transporter like domains"/>
    <property type="match status" value="2"/>
</dbReference>
<evidence type="ECO:0000256" key="1">
    <source>
        <dbReference type="ARBA" id="ARBA00004429"/>
    </source>
</evidence>
<evidence type="ECO:0000256" key="8">
    <source>
        <dbReference type="SAM" id="Phobius"/>
    </source>
</evidence>
<evidence type="ECO:0000259" key="9">
    <source>
        <dbReference type="PROSITE" id="PS50850"/>
    </source>
</evidence>
<evidence type="ECO:0000256" key="3">
    <source>
        <dbReference type="ARBA" id="ARBA00022475"/>
    </source>
</evidence>
<dbReference type="AlphaFoldDB" id="A0A3B0ZCX4"/>
<dbReference type="InterPro" id="IPR036259">
    <property type="entry name" value="MFS_trans_sf"/>
</dbReference>
<feature type="transmembrane region" description="Helical" evidence="8">
    <location>
        <begin position="12"/>
        <end position="33"/>
    </location>
</feature>
<keyword evidence="6 8" id="KW-1133">Transmembrane helix</keyword>
<comment type="subcellular location">
    <subcellularLocation>
        <location evidence="1">Cell inner membrane</location>
        <topology evidence="1">Multi-pass membrane protein</topology>
    </subcellularLocation>
</comment>
<proteinExistence type="predicted"/>
<feature type="transmembrane region" description="Helical" evidence="8">
    <location>
        <begin position="98"/>
        <end position="115"/>
    </location>
</feature>
<keyword evidence="4" id="KW-0997">Cell inner membrane</keyword>
<feature type="transmembrane region" description="Helical" evidence="8">
    <location>
        <begin position="203"/>
        <end position="223"/>
    </location>
</feature>
<keyword evidence="7 8" id="KW-0472">Membrane</keyword>
<dbReference type="SUPFAM" id="SSF103473">
    <property type="entry name" value="MFS general substrate transporter"/>
    <property type="match status" value="1"/>
</dbReference>
<dbReference type="GO" id="GO:0030395">
    <property type="term" value="F:lactose binding"/>
    <property type="evidence" value="ECO:0007669"/>
    <property type="project" value="TreeGrafter"/>
</dbReference>
<feature type="domain" description="Major facilitator superfamily (MFS) profile" evidence="9">
    <location>
        <begin position="204"/>
        <end position="387"/>
    </location>
</feature>
<evidence type="ECO:0000313" key="10">
    <source>
        <dbReference type="EMBL" id="VAW85307.1"/>
    </source>
</evidence>
<reference evidence="10" key="1">
    <citation type="submission" date="2018-06" db="EMBL/GenBank/DDBJ databases">
        <authorList>
            <person name="Zhirakovskaya E."/>
        </authorList>
    </citation>
    <scope>NUCLEOTIDE SEQUENCE</scope>
</reference>
<keyword evidence="2" id="KW-0813">Transport</keyword>
<sequence>MSKPDEVAPYWRLSGFYFFYFAALGALLPYWGLYLQSLGFGAREIGELIAILMATKIVAPNIWGWIADHSGRRMMIVRLGSLLSVVAFGGVFLGVSYWWMAFVICLFSFFWNATLPQFEAATMSHLDGNIHRYSSIRLWGSVGFIIAVMVVGPLLAARGVDLLPLVLVMLFVAIWFSSLVVPERAAGHLPLDHEPLRNVLRQPIVVALLVICFLVQMGHGPYYTFFTIYLGDIGYSSSTIGMLWALGVVAEIGAFLVMHRLFPRFGVRWLLLVALALTTVRWLLVAWWAESLVVMLFTQLLHAFSFGVFHAVAISLIHQYFAGRHQGKGQALYSSISFGAGGAIGSLYSGYTWEGLGPSWTFLFAAMVSFLAFWIAWKKIHIKHEEK</sequence>
<evidence type="ECO:0000256" key="6">
    <source>
        <dbReference type="ARBA" id="ARBA00022989"/>
    </source>
</evidence>
<feature type="transmembrane region" description="Helical" evidence="8">
    <location>
        <begin position="359"/>
        <end position="377"/>
    </location>
</feature>
<evidence type="ECO:0000256" key="5">
    <source>
        <dbReference type="ARBA" id="ARBA00022692"/>
    </source>
</evidence>
<protein>
    <submittedName>
        <fullName evidence="10">Nucleoside:H+ symporter:Major facilitator superfamily</fullName>
    </submittedName>
</protein>
<evidence type="ECO:0000256" key="4">
    <source>
        <dbReference type="ARBA" id="ARBA00022519"/>
    </source>
</evidence>
<dbReference type="GO" id="GO:0005886">
    <property type="term" value="C:plasma membrane"/>
    <property type="evidence" value="ECO:0007669"/>
    <property type="project" value="UniProtKB-SubCell"/>
</dbReference>
<organism evidence="10">
    <name type="scientific">hydrothermal vent metagenome</name>
    <dbReference type="NCBI Taxonomy" id="652676"/>
    <lineage>
        <taxon>unclassified sequences</taxon>
        <taxon>metagenomes</taxon>
        <taxon>ecological metagenomes</taxon>
    </lineage>
</organism>
<feature type="transmembrane region" description="Helical" evidence="8">
    <location>
        <begin position="162"/>
        <end position="182"/>
    </location>
</feature>
<feature type="transmembrane region" description="Helical" evidence="8">
    <location>
        <begin position="235"/>
        <end position="257"/>
    </location>
</feature>
<dbReference type="CDD" id="cd17335">
    <property type="entry name" value="MFS_MFSD6"/>
    <property type="match status" value="1"/>
</dbReference>
<feature type="transmembrane region" description="Helical" evidence="8">
    <location>
        <begin position="301"/>
        <end position="321"/>
    </location>
</feature>
<dbReference type="GO" id="GO:0015528">
    <property type="term" value="F:lactose:proton symporter activity"/>
    <property type="evidence" value="ECO:0007669"/>
    <property type="project" value="TreeGrafter"/>
</dbReference>
<evidence type="ECO:0000256" key="7">
    <source>
        <dbReference type="ARBA" id="ARBA00023136"/>
    </source>
</evidence>
<evidence type="ECO:0000256" key="2">
    <source>
        <dbReference type="ARBA" id="ARBA00022448"/>
    </source>
</evidence>
<feature type="transmembrane region" description="Helical" evidence="8">
    <location>
        <begin position="45"/>
        <end position="63"/>
    </location>
</feature>
<dbReference type="PANTHER" id="PTHR23522:SF10">
    <property type="entry name" value="3-PHENYLPROPIONIC ACID TRANSPORTER-RELATED"/>
    <property type="match status" value="1"/>
</dbReference>
<dbReference type="InterPro" id="IPR024989">
    <property type="entry name" value="MFS_assoc_dom"/>
</dbReference>
<feature type="transmembrane region" description="Helical" evidence="8">
    <location>
        <begin position="269"/>
        <end position="289"/>
    </location>
</feature>
<feature type="transmembrane region" description="Helical" evidence="8">
    <location>
        <begin position="136"/>
        <end position="156"/>
    </location>
</feature>
<feature type="transmembrane region" description="Helical" evidence="8">
    <location>
        <begin position="75"/>
        <end position="92"/>
    </location>
</feature>
<dbReference type="NCBIfam" id="NF037955">
    <property type="entry name" value="mfs"/>
    <property type="match status" value="1"/>
</dbReference>
<dbReference type="PROSITE" id="PS50850">
    <property type="entry name" value="MFS"/>
    <property type="match status" value="1"/>
</dbReference>